<sequence length="179" mass="19478">MKPGTVIRLKTRMCKVMNRVSKETAKLCMELNDGYKTSDERRAMFSKIIGKPVDGNFRVFPPFYSDFGKNIHVGKNDFINTCCHFQDQGGIYLGDHVLIGHSVTLATINHVQDPEKRGDTICKPIRIGNDVWIGANVTVVGGVTIGEGAIVAAGAVVTKDVPPRTVVAGVPAKVIKEIQ</sequence>
<dbReference type="GO" id="GO:0008374">
    <property type="term" value="F:O-acyltransferase activity"/>
    <property type="evidence" value="ECO:0007669"/>
    <property type="project" value="TreeGrafter"/>
</dbReference>
<gene>
    <name evidence="3" type="ORF">BKD89_00175</name>
</gene>
<name>A0A3G3IEU2_9ARCH</name>
<dbReference type="PANTHER" id="PTHR23416">
    <property type="entry name" value="SIALIC ACID SYNTHASE-RELATED"/>
    <property type="match status" value="1"/>
</dbReference>
<dbReference type="SUPFAM" id="SSF51161">
    <property type="entry name" value="Trimeric LpxA-like enzymes"/>
    <property type="match status" value="1"/>
</dbReference>
<dbReference type="InterPro" id="IPR001451">
    <property type="entry name" value="Hexapep"/>
</dbReference>
<dbReference type="OMA" id="AENVWIG"/>
<organism evidence="3 4">
    <name type="scientific">Methanomethylophilus alvi</name>
    <dbReference type="NCBI Taxonomy" id="1291540"/>
    <lineage>
        <taxon>Archaea</taxon>
        <taxon>Methanobacteriati</taxon>
        <taxon>Thermoplasmatota</taxon>
        <taxon>Thermoplasmata</taxon>
        <taxon>Methanomassiliicoccales</taxon>
        <taxon>Methanomethylophilaceae</taxon>
        <taxon>Methanomethylophilus</taxon>
    </lineage>
</organism>
<dbReference type="Pfam" id="PF00132">
    <property type="entry name" value="Hexapep"/>
    <property type="match status" value="1"/>
</dbReference>
<dbReference type="CDD" id="cd03357">
    <property type="entry name" value="LbH_MAT_GAT"/>
    <property type="match status" value="1"/>
</dbReference>
<evidence type="ECO:0000256" key="2">
    <source>
        <dbReference type="ARBA" id="ARBA00022679"/>
    </source>
</evidence>
<proteinExistence type="inferred from homology"/>
<dbReference type="RefSeq" id="WP_048097902.1">
    <property type="nucleotide sequence ID" value="NZ_CAYARO010000008.1"/>
</dbReference>
<dbReference type="GeneID" id="95973627"/>
<dbReference type="InterPro" id="IPR011004">
    <property type="entry name" value="Trimer_LpxA-like_sf"/>
</dbReference>
<dbReference type="InterPro" id="IPR051159">
    <property type="entry name" value="Hexapeptide_acetyltransf"/>
</dbReference>
<dbReference type="EMBL" id="CP017686">
    <property type="protein sequence ID" value="AYQ54239.1"/>
    <property type="molecule type" value="Genomic_DNA"/>
</dbReference>
<protein>
    <submittedName>
        <fullName evidence="3">Acetyltransferase</fullName>
    </submittedName>
</protein>
<keyword evidence="2 3" id="KW-0808">Transferase</keyword>
<dbReference type="PROSITE" id="PS00101">
    <property type="entry name" value="HEXAPEP_TRANSFERASES"/>
    <property type="match status" value="1"/>
</dbReference>
<dbReference type="Gene3D" id="2.160.10.10">
    <property type="entry name" value="Hexapeptide repeat proteins"/>
    <property type="match status" value="1"/>
</dbReference>
<dbReference type="AlphaFoldDB" id="A0A3G3IEU2"/>
<reference evidence="3 4" key="1">
    <citation type="submission" date="2016-10" db="EMBL/GenBank/DDBJ databases">
        <title>Complete genome of the TMA-utilizing, human hosted archaeon Methanomethylophilus alvus Gen. nov, sp. nov., strain Mx-05, derived from a pure culture.</title>
        <authorList>
            <person name="Brugere J.-F."/>
            <person name="Ben Hania W."/>
            <person name="Chaudhary P.P."/>
            <person name="Gaci N."/>
            <person name="Borrel G."/>
            <person name="Cao Van Tuat L."/>
            <person name="Fardeau M.-L."/>
            <person name="Harris H.M.B."/>
            <person name="O'Toole P.W."/>
            <person name="Ollivier B."/>
        </authorList>
    </citation>
    <scope>NUCLEOTIDE SEQUENCE [LARGE SCALE GENOMIC DNA]</scope>
    <source>
        <strain evidence="3 4">Mx-05</strain>
    </source>
</reference>
<dbReference type="PANTHER" id="PTHR23416:SF23">
    <property type="entry name" value="ACETYLTRANSFERASE C18B11.09C-RELATED"/>
    <property type="match status" value="1"/>
</dbReference>
<evidence type="ECO:0000256" key="1">
    <source>
        <dbReference type="ARBA" id="ARBA00007274"/>
    </source>
</evidence>
<dbReference type="InterPro" id="IPR018357">
    <property type="entry name" value="Hexapep_transf_CS"/>
</dbReference>
<evidence type="ECO:0000313" key="3">
    <source>
        <dbReference type="EMBL" id="AYQ54239.1"/>
    </source>
</evidence>
<comment type="similarity">
    <text evidence="1">Belongs to the transferase hexapeptide repeat family.</text>
</comment>
<dbReference type="Proteomes" id="UP000273278">
    <property type="component" value="Chromosome"/>
</dbReference>
<accession>A0A3G3IEU2</accession>
<evidence type="ECO:0000313" key="4">
    <source>
        <dbReference type="Proteomes" id="UP000273278"/>
    </source>
</evidence>